<dbReference type="Pfam" id="PF00460">
    <property type="entry name" value="Flg_bb_rod"/>
    <property type="match status" value="1"/>
</dbReference>
<organism evidence="10 11">
    <name type="scientific">Halioxenophilus aromaticivorans</name>
    <dbReference type="NCBI Taxonomy" id="1306992"/>
    <lineage>
        <taxon>Bacteria</taxon>
        <taxon>Pseudomonadati</taxon>
        <taxon>Pseudomonadota</taxon>
        <taxon>Gammaproteobacteria</taxon>
        <taxon>Alteromonadales</taxon>
        <taxon>Alteromonadaceae</taxon>
        <taxon>Halioxenophilus</taxon>
    </lineage>
</organism>
<keyword evidence="11" id="KW-1185">Reference proteome</keyword>
<evidence type="ECO:0000313" key="10">
    <source>
        <dbReference type="EMBL" id="GAA4936386.1"/>
    </source>
</evidence>
<dbReference type="Pfam" id="PF06429">
    <property type="entry name" value="Flg_bbr_C"/>
    <property type="match status" value="1"/>
</dbReference>
<dbReference type="PANTHER" id="PTHR30435:SF1">
    <property type="entry name" value="FLAGELLAR HOOK PROTEIN FLGE"/>
    <property type="match status" value="1"/>
</dbReference>
<dbReference type="InterPro" id="IPR001444">
    <property type="entry name" value="Flag_bb_rod_N"/>
</dbReference>
<evidence type="ECO:0000256" key="5">
    <source>
        <dbReference type="RuleBase" id="RU362116"/>
    </source>
</evidence>
<feature type="domain" description="Flagellar basal-body/hook protein C-terminal" evidence="7">
    <location>
        <begin position="375"/>
        <end position="419"/>
    </location>
</feature>
<comment type="similarity">
    <text evidence="2 5">Belongs to the flagella basal body rod proteins family.</text>
</comment>
<reference evidence="11" key="1">
    <citation type="journal article" date="2019" name="Int. J. Syst. Evol. Microbiol.">
        <title>The Global Catalogue of Microorganisms (GCM) 10K type strain sequencing project: providing services to taxonomists for standard genome sequencing and annotation.</title>
        <authorList>
            <consortium name="The Broad Institute Genomics Platform"/>
            <consortium name="The Broad Institute Genome Sequencing Center for Infectious Disease"/>
            <person name="Wu L."/>
            <person name="Ma J."/>
        </authorList>
    </citation>
    <scope>NUCLEOTIDE SEQUENCE [LARGE SCALE GENOMIC DNA]</scope>
    <source>
        <strain evidence="11">JCM 19134</strain>
    </source>
</reference>
<keyword evidence="10" id="KW-0966">Cell projection</keyword>
<dbReference type="AlphaFoldDB" id="A0AAV3U065"/>
<evidence type="ECO:0000259" key="6">
    <source>
        <dbReference type="Pfam" id="PF00460"/>
    </source>
</evidence>
<dbReference type="GO" id="GO:0005829">
    <property type="term" value="C:cytosol"/>
    <property type="evidence" value="ECO:0007669"/>
    <property type="project" value="TreeGrafter"/>
</dbReference>
<dbReference type="InterPro" id="IPR011491">
    <property type="entry name" value="FlgE_D2"/>
</dbReference>
<dbReference type="PANTHER" id="PTHR30435">
    <property type="entry name" value="FLAGELLAR PROTEIN"/>
    <property type="match status" value="1"/>
</dbReference>
<name>A0AAV3U065_9ALTE</name>
<comment type="function">
    <text evidence="5">A flexible structure which links the flagellar filament to the drive apparatus in the basal body.</text>
</comment>
<feature type="domain" description="Flagellar hook protein FlgE/F/G-like D1" evidence="9">
    <location>
        <begin position="83"/>
        <end position="139"/>
    </location>
</feature>
<comment type="caution">
    <text evidence="10">The sequence shown here is derived from an EMBL/GenBank/DDBJ whole genome shotgun (WGS) entry which is preliminary data.</text>
</comment>
<dbReference type="GO" id="GO:0071978">
    <property type="term" value="P:bacterial-type flagellum-dependent swarming motility"/>
    <property type="evidence" value="ECO:0007669"/>
    <property type="project" value="TreeGrafter"/>
</dbReference>
<dbReference type="InterPro" id="IPR053967">
    <property type="entry name" value="LlgE_F_G-like_D1"/>
</dbReference>
<dbReference type="Proteomes" id="UP001409585">
    <property type="component" value="Unassembled WGS sequence"/>
</dbReference>
<evidence type="ECO:0000256" key="1">
    <source>
        <dbReference type="ARBA" id="ARBA00004117"/>
    </source>
</evidence>
<evidence type="ECO:0000256" key="3">
    <source>
        <dbReference type="ARBA" id="ARBA00019015"/>
    </source>
</evidence>
<dbReference type="InterPro" id="IPR010930">
    <property type="entry name" value="Flg_bb/hook_C_dom"/>
</dbReference>
<dbReference type="EMBL" id="BAABLX010000007">
    <property type="protein sequence ID" value="GAA4936386.1"/>
    <property type="molecule type" value="Genomic_DNA"/>
</dbReference>
<dbReference type="InterPro" id="IPR037058">
    <property type="entry name" value="Falgellar_hook_FlgE_sf"/>
</dbReference>
<keyword evidence="10" id="KW-0969">Cilium</keyword>
<dbReference type="Pfam" id="PF22692">
    <property type="entry name" value="LlgE_F_G_D1"/>
    <property type="match status" value="1"/>
</dbReference>
<dbReference type="Pfam" id="PF07559">
    <property type="entry name" value="FlgE_D2"/>
    <property type="match status" value="1"/>
</dbReference>
<dbReference type="InterPro" id="IPR020013">
    <property type="entry name" value="Flagellar_FlgE/F/G"/>
</dbReference>
<feature type="domain" description="Flagellar hook protein FlgE D2" evidence="8">
    <location>
        <begin position="160"/>
        <end position="301"/>
    </location>
</feature>
<dbReference type="SUPFAM" id="SSF117143">
    <property type="entry name" value="Flagellar hook protein flgE"/>
    <property type="match status" value="1"/>
</dbReference>
<evidence type="ECO:0000313" key="11">
    <source>
        <dbReference type="Proteomes" id="UP001409585"/>
    </source>
</evidence>
<comment type="subcellular location">
    <subcellularLocation>
        <location evidence="1 5">Bacterial flagellum basal body</location>
    </subcellularLocation>
</comment>
<keyword evidence="4 5" id="KW-0975">Bacterial flagellum</keyword>
<dbReference type="GO" id="GO:0009424">
    <property type="term" value="C:bacterial-type flagellum hook"/>
    <property type="evidence" value="ECO:0007669"/>
    <property type="project" value="TreeGrafter"/>
</dbReference>
<keyword evidence="10" id="KW-0282">Flagellum</keyword>
<dbReference type="InterPro" id="IPR037925">
    <property type="entry name" value="FlgE/F/G-like"/>
</dbReference>
<accession>A0AAV3U065</accession>
<evidence type="ECO:0000259" key="7">
    <source>
        <dbReference type="Pfam" id="PF06429"/>
    </source>
</evidence>
<evidence type="ECO:0000259" key="9">
    <source>
        <dbReference type="Pfam" id="PF22692"/>
    </source>
</evidence>
<proteinExistence type="inferred from homology"/>
<evidence type="ECO:0000256" key="2">
    <source>
        <dbReference type="ARBA" id="ARBA00009677"/>
    </source>
</evidence>
<evidence type="ECO:0000259" key="8">
    <source>
        <dbReference type="Pfam" id="PF07559"/>
    </source>
</evidence>
<dbReference type="RefSeq" id="WP_345418762.1">
    <property type="nucleotide sequence ID" value="NZ_AP031496.1"/>
</dbReference>
<dbReference type="Gene3D" id="2.60.98.20">
    <property type="entry name" value="Flagellar hook protein FlgE"/>
    <property type="match status" value="1"/>
</dbReference>
<protein>
    <recommendedName>
        <fullName evidence="3 5">Flagellar hook protein FlgE</fullName>
    </recommendedName>
</protein>
<feature type="domain" description="Flagellar basal body rod protein N-terminal" evidence="6">
    <location>
        <begin position="3"/>
        <end position="33"/>
    </location>
</feature>
<dbReference type="NCBIfam" id="TIGR03506">
    <property type="entry name" value="FlgEFG_subfam"/>
    <property type="match status" value="1"/>
</dbReference>
<sequence>MPFNVALSGIRAAAMDLEVTGNNISNASTIGFKESRTEFGDVYANSLFGSGAFQVGSGVRVTDVAQQFDQGNLAYTENELDLAISGEGFFIQEIGGERSYTRDGTFSLDENGFVLSNSGGVIQGFGADEDGNIVGVLTDLQISTENIEPMQSDTVDWRLNFDAEQEPPVTTVFDPADATSYNSATSVTIYDSLGVSHTLTQYFVQAGSTADRTDWQAYSYIDGEAAVVDAAGDPQSSLITFDSTGQLVAVDGVDGNTEIIIPDWAPIEATDPERTTLTVDYMGSSQYASDFGVTDVTQDGYTTGRMSGLEINDSGIIFARFTNGQARVIGQIALAEFTNNNGLEPTGTNSWSETYSSGEPNIGSPGSAVLGYINSGALEESNTDLTEQLVQLIIAQRNYQANSKTIETADQITQTIINI</sequence>
<dbReference type="NCBIfam" id="NF004238">
    <property type="entry name" value="PRK05682.1-1"/>
    <property type="match status" value="1"/>
</dbReference>
<gene>
    <name evidence="10" type="primary">flgE</name>
    <name evidence="10" type="ORF">GCM10025791_12610</name>
</gene>
<evidence type="ECO:0000256" key="4">
    <source>
        <dbReference type="ARBA" id="ARBA00023143"/>
    </source>
</evidence>
<dbReference type="GO" id="GO:0009425">
    <property type="term" value="C:bacterial-type flagellum basal body"/>
    <property type="evidence" value="ECO:0007669"/>
    <property type="project" value="UniProtKB-SubCell"/>
</dbReference>